<gene>
    <name evidence="5" type="ORF">BJY18_001332</name>
</gene>
<evidence type="ECO:0000259" key="4">
    <source>
        <dbReference type="PROSITE" id="PS50949"/>
    </source>
</evidence>
<reference evidence="5 6" key="1">
    <citation type="submission" date="2020-08" db="EMBL/GenBank/DDBJ databases">
        <title>Sequencing the genomes of 1000 actinobacteria strains.</title>
        <authorList>
            <person name="Klenk H.-P."/>
        </authorList>
    </citation>
    <scope>NUCLEOTIDE SEQUENCE [LARGE SCALE GENOMIC DNA]</scope>
    <source>
        <strain evidence="5 6">DSM 45859</strain>
    </source>
</reference>
<dbReference type="PROSITE" id="PS50949">
    <property type="entry name" value="HTH_GNTR"/>
    <property type="match status" value="1"/>
</dbReference>
<comment type="caution">
    <text evidence="5">The sequence shown here is derived from an EMBL/GenBank/DDBJ whole genome shotgun (WGS) entry which is preliminary data.</text>
</comment>
<dbReference type="SUPFAM" id="SSF48008">
    <property type="entry name" value="GntR ligand-binding domain-like"/>
    <property type="match status" value="1"/>
</dbReference>
<dbReference type="InterPro" id="IPR000524">
    <property type="entry name" value="Tscrpt_reg_HTH_GntR"/>
</dbReference>
<dbReference type="InterPro" id="IPR008920">
    <property type="entry name" value="TF_FadR/GntR_C"/>
</dbReference>
<dbReference type="SMART" id="SM00345">
    <property type="entry name" value="HTH_GNTR"/>
    <property type="match status" value="1"/>
</dbReference>
<dbReference type="EMBL" id="JACHMG010000001">
    <property type="protein sequence ID" value="MBB4683847.1"/>
    <property type="molecule type" value="Genomic_DNA"/>
</dbReference>
<proteinExistence type="predicted"/>
<dbReference type="Gene3D" id="1.10.10.10">
    <property type="entry name" value="Winged helix-like DNA-binding domain superfamily/Winged helix DNA-binding domain"/>
    <property type="match status" value="1"/>
</dbReference>
<keyword evidence="3" id="KW-0804">Transcription</keyword>
<dbReference type="SUPFAM" id="SSF46785">
    <property type="entry name" value="Winged helix' DNA-binding domain"/>
    <property type="match status" value="1"/>
</dbReference>
<dbReference type="Pfam" id="PF00392">
    <property type="entry name" value="GntR"/>
    <property type="match status" value="1"/>
</dbReference>
<keyword evidence="2 5" id="KW-0238">DNA-binding</keyword>
<protein>
    <submittedName>
        <fullName evidence="5">DNA-binding GntR family transcriptional regulator</fullName>
    </submittedName>
</protein>
<dbReference type="Gene3D" id="1.20.120.530">
    <property type="entry name" value="GntR ligand-binding domain-like"/>
    <property type="match status" value="1"/>
</dbReference>
<dbReference type="PANTHER" id="PTHR43537">
    <property type="entry name" value="TRANSCRIPTIONAL REGULATOR, GNTR FAMILY"/>
    <property type="match status" value="1"/>
</dbReference>
<evidence type="ECO:0000256" key="1">
    <source>
        <dbReference type="ARBA" id="ARBA00023015"/>
    </source>
</evidence>
<dbReference type="InterPro" id="IPR036390">
    <property type="entry name" value="WH_DNA-bd_sf"/>
</dbReference>
<name>A0A840IR43_9PSEU</name>
<evidence type="ECO:0000313" key="6">
    <source>
        <dbReference type="Proteomes" id="UP000581769"/>
    </source>
</evidence>
<keyword evidence="6" id="KW-1185">Reference proteome</keyword>
<dbReference type="SMART" id="SM00895">
    <property type="entry name" value="FCD"/>
    <property type="match status" value="1"/>
</dbReference>
<evidence type="ECO:0000313" key="5">
    <source>
        <dbReference type="EMBL" id="MBB4683847.1"/>
    </source>
</evidence>
<dbReference type="InterPro" id="IPR011711">
    <property type="entry name" value="GntR_C"/>
</dbReference>
<dbReference type="GO" id="GO:0003677">
    <property type="term" value="F:DNA binding"/>
    <property type="evidence" value="ECO:0007669"/>
    <property type="project" value="UniProtKB-KW"/>
</dbReference>
<keyword evidence="1" id="KW-0805">Transcription regulation</keyword>
<evidence type="ECO:0000256" key="2">
    <source>
        <dbReference type="ARBA" id="ARBA00023125"/>
    </source>
</evidence>
<dbReference type="PRINTS" id="PR00035">
    <property type="entry name" value="HTHGNTR"/>
</dbReference>
<dbReference type="InterPro" id="IPR036388">
    <property type="entry name" value="WH-like_DNA-bd_sf"/>
</dbReference>
<dbReference type="RefSeq" id="WP_312873758.1">
    <property type="nucleotide sequence ID" value="NZ_JACHMG010000001.1"/>
</dbReference>
<organism evidence="5 6">
    <name type="scientific">Amycolatopsis jiangsuensis</name>
    <dbReference type="NCBI Taxonomy" id="1181879"/>
    <lineage>
        <taxon>Bacteria</taxon>
        <taxon>Bacillati</taxon>
        <taxon>Actinomycetota</taxon>
        <taxon>Actinomycetes</taxon>
        <taxon>Pseudonocardiales</taxon>
        <taxon>Pseudonocardiaceae</taxon>
        <taxon>Amycolatopsis</taxon>
    </lineage>
</organism>
<dbReference type="AlphaFoldDB" id="A0A840IR43"/>
<evidence type="ECO:0000256" key="3">
    <source>
        <dbReference type="ARBA" id="ARBA00023163"/>
    </source>
</evidence>
<dbReference type="PANTHER" id="PTHR43537:SF49">
    <property type="entry name" value="TRANSCRIPTIONAL REGULATORY PROTEIN"/>
    <property type="match status" value="1"/>
</dbReference>
<dbReference type="GO" id="GO:0003700">
    <property type="term" value="F:DNA-binding transcription factor activity"/>
    <property type="evidence" value="ECO:0007669"/>
    <property type="project" value="InterPro"/>
</dbReference>
<accession>A0A840IR43</accession>
<dbReference type="Pfam" id="PF07729">
    <property type="entry name" value="FCD"/>
    <property type="match status" value="1"/>
</dbReference>
<feature type="domain" description="HTH gntR-type" evidence="4">
    <location>
        <begin position="15"/>
        <end position="82"/>
    </location>
</feature>
<sequence>MERAAEAGAGPKGFAAVRANAVDGIREMIIDGRLRPGDRIVERDLAERLQVSRYSVREAVRALTYEGFLVAESPRRIVVRRLSRRDVEELFDVREGLEMLATGLAARQADADGVSRLEKLLEDTAAATDDAVLHTLNADFHLIMTEIAGNSLLRAMAFPLEGRLRWLYQHNGDWDRLLCDHRALLAAVVAGDEERARVLAVEHARTSRAHTLANLFPAQEPGVPGE</sequence>
<dbReference type="CDD" id="cd07377">
    <property type="entry name" value="WHTH_GntR"/>
    <property type="match status" value="1"/>
</dbReference>
<dbReference type="Proteomes" id="UP000581769">
    <property type="component" value="Unassembled WGS sequence"/>
</dbReference>